<accession>A0A076EM22</accession>
<evidence type="ECO:0000256" key="5">
    <source>
        <dbReference type="ARBA" id="ARBA00022643"/>
    </source>
</evidence>
<proteinExistence type="inferred from homology"/>
<dbReference type="InterPro" id="IPR023753">
    <property type="entry name" value="FAD/NAD-binding_dom"/>
</dbReference>
<dbReference type="RefSeq" id="WP_128639961.1">
    <property type="nucleotide sequence ID" value="NZ_CP008947.1"/>
</dbReference>
<dbReference type="GO" id="GO:0016491">
    <property type="term" value="F:oxidoreductase activity"/>
    <property type="evidence" value="ECO:0007669"/>
    <property type="project" value="UniProtKB-KW"/>
</dbReference>
<dbReference type="SUPFAM" id="SSF51395">
    <property type="entry name" value="FMN-linked oxidoreductases"/>
    <property type="match status" value="1"/>
</dbReference>
<dbReference type="Pfam" id="PF00724">
    <property type="entry name" value="Oxidored_FMN"/>
    <property type="match status" value="1"/>
</dbReference>
<reference evidence="12 13" key="1">
    <citation type="submission" date="2014-07" db="EMBL/GenBank/DDBJ databases">
        <title>Genome Sequence of Rhodococcus opacus Strain R7, a Biodegrader of Mono- and Polycyclic Aromatic Hydrocarbons.</title>
        <authorList>
            <person name="Di Gennaro P."/>
            <person name="Zampolli J."/>
            <person name="Presti I."/>
            <person name="Cappelletti M."/>
            <person name="D'Ursi P."/>
            <person name="Orro A."/>
            <person name="Mezzelani A."/>
            <person name="Milanesi L."/>
        </authorList>
    </citation>
    <scope>NUCLEOTIDE SEQUENCE [LARGE SCALE GENOMIC DNA]</scope>
    <source>
        <strain evidence="12 13">R7</strain>
    </source>
</reference>
<evidence type="ECO:0000256" key="7">
    <source>
        <dbReference type="ARBA" id="ARBA00023002"/>
    </source>
</evidence>
<dbReference type="GO" id="GO:0051536">
    <property type="term" value="F:iron-sulfur cluster binding"/>
    <property type="evidence" value="ECO:0007669"/>
    <property type="project" value="UniProtKB-KW"/>
</dbReference>
<evidence type="ECO:0000259" key="11">
    <source>
        <dbReference type="Pfam" id="PF07992"/>
    </source>
</evidence>
<keyword evidence="5" id="KW-0288">FMN</keyword>
<comment type="cofactor">
    <cofactor evidence="1">
        <name>FMN</name>
        <dbReference type="ChEBI" id="CHEBI:58210"/>
    </cofactor>
</comment>
<feature type="domain" description="NADH:flavin oxidoreductase/NADH oxidase N-terminal" evidence="10">
    <location>
        <begin position="8"/>
        <end position="326"/>
    </location>
</feature>
<dbReference type="Proteomes" id="UP000028488">
    <property type="component" value="Chromosome"/>
</dbReference>
<dbReference type="InterPro" id="IPR036188">
    <property type="entry name" value="FAD/NAD-bd_sf"/>
</dbReference>
<dbReference type="Gene3D" id="3.20.20.70">
    <property type="entry name" value="Aldolase class I"/>
    <property type="match status" value="1"/>
</dbReference>
<evidence type="ECO:0000256" key="2">
    <source>
        <dbReference type="ARBA" id="ARBA00001966"/>
    </source>
</evidence>
<comment type="similarity">
    <text evidence="3">In the N-terminal section; belongs to the NADH:flavin oxidoreductase/NADH oxidase family.</text>
</comment>
<evidence type="ECO:0000256" key="4">
    <source>
        <dbReference type="ARBA" id="ARBA00022630"/>
    </source>
</evidence>
<dbReference type="InterPro" id="IPR001155">
    <property type="entry name" value="OxRdtase_FMN_N"/>
</dbReference>
<organism evidence="12 13">
    <name type="scientific">Rhodococcus opacus</name>
    <name type="common">Nocardia opaca</name>
    <dbReference type="NCBI Taxonomy" id="37919"/>
    <lineage>
        <taxon>Bacteria</taxon>
        <taxon>Bacillati</taxon>
        <taxon>Actinomycetota</taxon>
        <taxon>Actinomycetes</taxon>
        <taxon>Mycobacteriales</taxon>
        <taxon>Nocardiaceae</taxon>
        <taxon>Rhodococcus</taxon>
    </lineage>
</organism>
<evidence type="ECO:0000256" key="8">
    <source>
        <dbReference type="ARBA" id="ARBA00023004"/>
    </source>
</evidence>
<dbReference type="Gene3D" id="3.40.50.720">
    <property type="entry name" value="NAD(P)-binding Rossmann-like Domain"/>
    <property type="match status" value="1"/>
</dbReference>
<evidence type="ECO:0000313" key="12">
    <source>
        <dbReference type="EMBL" id="AII06303.1"/>
    </source>
</evidence>
<keyword evidence="9" id="KW-0411">Iron-sulfur</keyword>
<dbReference type="eggNOG" id="COG1902">
    <property type="taxonomic scope" value="Bacteria"/>
</dbReference>
<keyword evidence="8" id="KW-0408">Iron</keyword>
<dbReference type="GO" id="GO:0010181">
    <property type="term" value="F:FMN binding"/>
    <property type="evidence" value="ECO:0007669"/>
    <property type="project" value="InterPro"/>
</dbReference>
<evidence type="ECO:0000256" key="9">
    <source>
        <dbReference type="ARBA" id="ARBA00023014"/>
    </source>
</evidence>
<sequence>MTTPHAARPLQLGPIRLANRLVGTPHASGAVAGGIPSRGDDDYWRRCAAGGAAMLIVGGTVVSPGSTNRNGNITEAWRPEVLAGLEARARAITDEGAIAACQLVHLGRETLGAEMWSHPVGPSAVRSPREPTRPRALSGADVEGIVDAFRISAVHAWSAGFPVVELHAAHGYLLAQFLSPNTNLGRDAATTSQRTHLLDRIARAVRDACPGIVLGVRVSADGSDEAGLSMDGLCDVLPYLSDFDYVNVTVGVRTTYVRDMAVTDPPLLDSVGQLRAAAVTPLLVSQSFRTGASIETALQSGADLVGMARPLIADPDFPRKILTGREASIRPCVSCNEDCRAFDPVLLCSVNPDLAPPGHSARPAYPLTLGPTRGSRERRRIAVVGAGPAGLECAMRLGPDHDVTLFEGRERIGGQLATAADAPHRSGWRRLLDYYSDNMPKVAIHLARTVSAIELENFDDVVLAVGAVEELPQTLAGTASVLTSHALLGGGEALRGAGHVVVVDDGFGLWPAASTVEAALAAGADRVTVLTPAAAFASGLPAEGRVQYLRRLSGKPVDVRVLSSLVAVCDGSVEFENTLSGQRTRLDVDRVVVAGERRPRDWSQLAPVNARVHVIGDALVPRKVAHAISEGRAVAREYLLTARG</sequence>
<evidence type="ECO:0000256" key="3">
    <source>
        <dbReference type="ARBA" id="ARBA00011048"/>
    </source>
</evidence>
<name>A0A076EM22_RHOOP</name>
<keyword evidence="6" id="KW-0479">Metal-binding</keyword>
<dbReference type="PANTHER" id="PTHR42917">
    <property type="entry name" value="2,4-DIENOYL-COA REDUCTASE"/>
    <property type="match status" value="1"/>
</dbReference>
<dbReference type="InterPro" id="IPR051793">
    <property type="entry name" value="NADH:flavin_oxidoreductase"/>
</dbReference>
<dbReference type="EMBL" id="CP008947">
    <property type="protein sequence ID" value="AII06303.1"/>
    <property type="molecule type" value="Genomic_DNA"/>
</dbReference>
<evidence type="ECO:0000313" key="13">
    <source>
        <dbReference type="Proteomes" id="UP000028488"/>
    </source>
</evidence>
<evidence type="ECO:0000256" key="1">
    <source>
        <dbReference type="ARBA" id="ARBA00001917"/>
    </source>
</evidence>
<evidence type="ECO:0000259" key="10">
    <source>
        <dbReference type="Pfam" id="PF00724"/>
    </source>
</evidence>
<dbReference type="AlphaFoldDB" id="A0A076EM22"/>
<dbReference type="Gene3D" id="3.50.50.60">
    <property type="entry name" value="FAD/NAD(P)-binding domain"/>
    <property type="match status" value="1"/>
</dbReference>
<dbReference type="InterPro" id="IPR013785">
    <property type="entry name" value="Aldolase_TIM"/>
</dbReference>
<dbReference type="Pfam" id="PF07992">
    <property type="entry name" value="Pyr_redox_2"/>
    <property type="match status" value="1"/>
</dbReference>
<protein>
    <submittedName>
        <fullName evidence="12">Oxidoreductase</fullName>
    </submittedName>
</protein>
<dbReference type="eggNOG" id="COG0446">
    <property type="taxonomic scope" value="Bacteria"/>
</dbReference>
<gene>
    <name evidence="12" type="ORF">EP51_17475</name>
</gene>
<keyword evidence="4" id="KW-0285">Flavoprotein</keyword>
<keyword evidence="7" id="KW-0560">Oxidoreductase</keyword>
<feature type="domain" description="FAD/NAD(P)-binding" evidence="11">
    <location>
        <begin position="380"/>
        <end position="600"/>
    </location>
</feature>
<comment type="cofactor">
    <cofactor evidence="2">
        <name>[4Fe-4S] cluster</name>
        <dbReference type="ChEBI" id="CHEBI:49883"/>
    </cofactor>
</comment>
<dbReference type="GO" id="GO:0046872">
    <property type="term" value="F:metal ion binding"/>
    <property type="evidence" value="ECO:0007669"/>
    <property type="project" value="UniProtKB-KW"/>
</dbReference>
<dbReference type="SUPFAM" id="SSF51905">
    <property type="entry name" value="FAD/NAD(P)-binding domain"/>
    <property type="match status" value="1"/>
</dbReference>
<dbReference type="PANTHER" id="PTHR42917:SF2">
    <property type="entry name" value="2,4-DIENOYL-COA REDUCTASE [(2E)-ENOYL-COA-PRODUCING]"/>
    <property type="match status" value="1"/>
</dbReference>
<evidence type="ECO:0000256" key="6">
    <source>
        <dbReference type="ARBA" id="ARBA00022723"/>
    </source>
</evidence>